<feature type="domain" description="EF-hand" evidence="2">
    <location>
        <begin position="65"/>
        <end position="100"/>
    </location>
</feature>
<evidence type="ECO:0000259" key="2">
    <source>
        <dbReference type="PROSITE" id="PS50222"/>
    </source>
</evidence>
<proteinExistence type="predicted"/>
<dbReference type="InterPro" id="IPR011992">
    <property type="entry name" value="EF-hand-dom_pair"/>
</dbReference>
<dbReference type="AlphaFoldDB" id="A0AAV9SSF6"/>
<dbReference type="Proteomes" id="UP001311232">
    <property type="component" value="Unassembled WGS sequence"/>
</dbReference>
<evidence type="ECO:0000256" key="1">
    <source>
        <dbReference type="SAM" id="MobiDB-lite"/>
    </source>
</evidence>
<dbReference type="InterPro" id="IPR002048">
    <property type="entry name" value="EF_hand_dom"/>
</dbReference>
<evidence type="ECO:0000313" key="4">
    <source>
        <dbReference type="Proteomes" id="UP001311232"/>
    </source>
</evidence>
<name>A0AAV9SSF6_9TELE</name>
<evidence type="ECO:0000313" key="3">
    <source>
        <dbReference type="EMBL" id="KAK5623998.1"/>
    </source>
</evidence>
<gene>
    <name evidence="3" type="ORF">CRENBAI_021888</name>
</gene>
<accession>A0AAV9SSF6</accession>
<dbReference type="GO" id="GO:0005509">
    <property type="term" value="F:calcium ion binding"/>
    <property type="evidence" value="ECO:0007669"/>
    <property type="project" value="InterPro"/>
</dbReference>
<protein>
    <recommendedName>
        <fullName evidence="2">EF-hand domain-containing protein</fullName>
    </recommendedName>
</protein>
<comment type="caution">
    <text evidence="3">The sequence shown here is derived from an EMBL/GenBank/DDBJ whole genome shotgun (WGS) entry which is preliminary data.</text>
</comment>
<organism evidence="3 4">
    <name type="scientific">Crenichthys baileyi</name>
    <name type="common">White River springfish</name>
    <dbReference type="NCBI Taxonomy" id="28760"/>
    <lineage>
        <taxon>Eukaryota</taxon>
        <taxon>Metazoa</taxon>
        <taxon>Chordata</taxon>
        <taxon>Craniata</taxon>
        <taxon>Vertebrata</taxon>
        <taxon>Euteleostomi</taxon>
        <taxon>Actinopterygii</taxon>
        <taxon>Neopterygii</taxon>
        <taxon>Teleostei</taxon>
        <taxon>Neoteleostei</taxon>
        <taxon>Acanthomorphata</taxon>
        <taxon>Ovalentaria</taxon>
        <taxon>Atherinomorphae</taxon>
        <taxon>Cyprinodontiformes</taxon>
        <taxon>Goodeidae</taxon>
        <taxon>Crenichthys</taxon>
    </lineage>
</organism>
<dbReference type="Gene3D" id="1.10.238.10">
    <property type="entry name" value="EF-hand"/>
    <property type="match status" value="1"/>
</dbReference>
<sequence length="179" mass="19164">MIQQQGTRLLAGVFCQCRSAETHAGVDPGGGCGPPPSASPQLASQDSRPGSDILDHSCDMCGGPEQEHRLKVLFQILDVNGDGGICVNDLTIGLKKLGVHRTEHELRVRGRVRVLGQRVLFGAETVVLASFGYITVSDTCPRSESGVGIVPPLPWRCQLRASLSQRLKPAARTDEAQAR</sequence>
<feature type="region of interest" description="Disordered" evidence="1">
    <location>
        <begin position="25"/>
        <end position="49"/>
    </location>
</feature>
<reference evidence="3 4" key="1">
    <citation type="submission" date="2021-06" db="EMBL/GenBank/DDBJ databases">
        <authorList>
            <person name="Palmer J.M."/>
        </authorList>
    </citation>
    <scope>NUCLEOTIDE SEQUENCE [LARGE SCALE GENOMIC DNA]</scope>
    <source>
        <strain evidence="3 4">MEX-2019</strain>
        <tissue evidence="3">Muscle</tissue>
    </source>
</reference>
<dbReference type="SUPFAM" id="SSF47473">
    <property type="entry name" value="EF-hand"/>
    <property type="match status" value="1"/>
</dbReference>
<dbReference type="EMBL" id="JAHHUM010000007">
    <property type="protein sequence ID" value="KAK5623998.1"/>
    <property type="molecule type" value="Genomic_DNA"/>
</dbReference>
<dbReference type="PROSITE" id="PS50222">
    <property type="entry name" value="EF_HAND_2"/>
    <property type="match status" value="1"/>
</dbReference>
<keyword evidence="4" id="KW-1185">Reference proteome</keyword>